<protein>
    <submittedName>
        <fullName evidence="2">RNA-binding protein associated with RNAse of E/G family</fullName>
    </submittedName>
</protein>
<dbReference type="Proteomes" id="UP001519273">
    <property type="component" value="Unassembled WGS sequence"/>
</dbReference>
<dbReference type="PANTHER" id="PTHR41271">
    <property type="entry name" value="DUF402 DOMAIN-CONTAINING PROTEIN"/>
    <property type="match status" value="1"/>
</dbReference>
<dbReference type="RefSeq" id="WP_209845534.1">
    <property type="nucleotide sequence ID" value="NZ_CBCRVE010000001.1"/>
</dbReference>
<comment type="caution">
    <text evidence="2">The sequence shown here is derived from an EMBL/GenBank/DDBJ whole genome shotgun (WGS) entry which is preliminary data.</text>
</comment>
<evidence type="ECO:0000313" key="2">
    <source>
        <dbReference type="EMBL" id="MBP1935884.1"/>
    </source>
</evidence>
<dbReference type="PANTHER" id="PTHR41271:SF1">
    <property type="entry name" value="DUF402 DOMAIN-CONTAINING PROTEIN"/>
    <property type="match status" value="1"/>
</dbReference>
<dbReference type="Gene3D" id="2.40.380.10">
    <property type="entry name" value="FomD-like"/>
    <property type="match status" value="1"/>
</dbReference>
<reference evidence="2 3" key="1">
    <citation type="submission" date="2021-03" db="EMBL/GenBank/DDBJ databases">
        <title>Genomic Encyclopedia of Type Strains, Phase IV (KMG-IV): sequencing the most valuable type-strain genomes for metagenomic binning, comparative biology and taxonomic classification.</title>
        <authorList>
            <person name="Goeker M."/>
        </authorList>
    </citation>
    <scope>NUCLEOTIDE SEQUENCE [LARGE SCALE GENOMIC DNA]</scope>
    <source>
        <strain evidence="2 3">DSM 23491</strain>
    </source>
</reference>
<evidence type="ECO:0000259" key="1">
    <source>
        <dbReference type="Pfam" id="PF04167"/>
    </source>
</evidence>
<dbReference type="SUPFAM" id="SSF159234">
    <property type="entry name" value="FomD-like"/>
    <property type="match status" value="1"/>
</dbReference>
<feature type="domain" description="DUF402" evidence="1">
    <location>
        <begin position="64"/>
        <end position="161"/>
    </location>
</feature>
<dbReference type="InterPro" id="IPR007295">
    <property type="entry name" value="DUF402"/>
</dbReference>
<keyword evidence="3" id="KW-1185">Reference proteome</keyword>
<proteinExistence type="predicted"/>
<gene>
    <name evidence="2" type="ORF">J2Z20_000745</name>
</gene>
<name>A0ABS4H039_9BACL</name>
<sequence>MKRKFADRANWRRVTHRYFDAHYLNNEDFTGYLALYKIYDLKEPLWKTYGAHYLCIADVGYCWLQYFPKSANYVVTAIFDDKHRIVEWYIDICKRQGITDQGVPWFDDLYLDIVVLENRELFLLDEDELADALELGIITDHDFKLAWQCAESVISEIRNGTFPYFELSLKDHITWFQK</sequence>
<accession>A0ABS4H039</accession>
<dbReference type="EMBL" id="JAGGKP010000001">
    <property type="protein sequence ID" value="MBP1935884.1"/>
    <property type="molecule type" value="Genomic_DNA"/>
</dbReference>
<dbReference type="Pfam" id="PF04167">
    <property type="entry name" value="DUF402"/>
    <property type="match status" value="1"/>
</dbReference>
<organism evidence="2 3">
    <name type="scientific">Paenibacillus sediminis</name>
    <dbReference type="NCBI Taxonomy" id="664909"/>
    <lineage>
        <taxon>Bacteria</taxon>
        <taxon>Bacillati</taxon>
        <taxon>Bacillota</taxon>
        <taxon>Bacilli</taxon>
        <taxon>Bacillales</taxon>
        <taxon>Paenibacillaceae</taxon>
        <taxon>Paenibacillus</taxon>
    </lineage>
</organism>
<dbReference type="InterPro" id="IPR035930">
    <property type="entry name" value="FomD-like_sf"/>
</dbReference>
<evidence type="ECO:0000313" key="3">
    <source>
        <dbReference type="Proteomes" id="UP001519273"/>
    </source>
</evidence>